<dbReference type="OrthoDB" id="1738511at2759"/>
<feature type="domain" description="Pleckstrin-like plant" evidence="1">
    <location>
        <begin position="115"/>
        <end position="174"/>
    </location>
</feature>
<protein>
    <recommendedName>
        <fullName evidence="1">Pleckstrin-like plant domain-containing protein</fullName>
    </recommendedName>
</protein>
<name>A0A7J0D9F2_9ERIC</name>
<gene>
    <name evidence="2" type="ORF">Acr_00g0011260</name>
</gene>
<proteinExistence type="predicted"/>
<keyword evidence="3" id="KW-1185">Reference proteome</keyword>
<dbReference type="AlphaFoldDB" id="A0A7J0D9F2"/>
<accession>A0A7J0D9F2</accession>
<dbReference type="Proteomes" id="UP000585474">
    <property type="component" value="Unassembled WGS sequence"/>
</dbReference>
<dbReference type="InterPro" id="IPR040269">
    <property type="entry name" value="VAB"/>
</dbReference>
<dbReference type="EMBL" id="BJWL01000115">
    <property type="protein sequence ID" value="GFS30304.1"/>
    <property type="molecule type" value="Genomic_DNA"/>
</dbReference>
<dbReference type="PANTHER" id="PTHR31351">
    <property type="entry name" value="EXPRESSED PROTEIN"/>
    <property type="match status" value="1"/>
</dbReference>
<dbReference type="PANTHER" id="PTHR31351:SF2">
    <property type="entry name" value="PHOSPHOINOSITIDE BINDING PROTEIN"/>
    <property type="match status" value="1"/>
</dbReference>
<organism evidence="2 3">
    <name type="scientific">Actinidia rufa</name>
    <dbReference type="NCBI Taxonomy" id="165716"/>
    <lineage>
        <taxon>Eukaryota</taxon>
        <taxon>Viridiplantae</taxon>
        <taxon>Streptophyta</taxon>
        <taxon>Embryophyta</taxon>
        <taxon>Tracheophyta</taxon>
        <taxon>Spermatophyta</taxon>
        <taxon>Magnoliopsida</taxon>
        <taxon>eudicotyledons</taxon>
        <taxon>Gunneridae</taxon>
        <taxon>Pentapetalae</taxon>
        <taxon>asterids</taxon>
        <taxon>Ericales</taxon>
        <taxon>Actinidiaceae</taxon>
        <taxon>Actinidia</taxon>
    </lineage>
</organism>
<dbReference type="Pfam" id="PF08458">
    <property type="entry name" value="PH_2"/>
    <property type="match status" value="1"/>
</dbReference>
<sequence length="195" mass="21876">MTSCYSPRFPWFGASHGVPTYKGPSVGNSFQRGIGTASNGALEWLRVGTASNGARLKKGYDTVTIALADKQVEEGRDSNVSAALNFVSKGGELLKRTRKFGWKTGGSQNEEQAHGRNIHKEKKCIVSGVYCDIPAWTGREMENMEQRAYFGIETGDRIIEFEYRNKGDKQMWIKMQKHGMILREEGYIQILDSQN</sequence>
<evidence type="ECO:0000313" key="2">
    <source>
        <dbReference type="EMBL" id="GFS30304.1"/>
    </source>
</evidence>
<dbReference type="InterPro" id="IPR013666">
    <property type="entry name" value="PH_pln"/>
</dbReference>
<reference evidence="3" key="1">
    <citation type="submission" date="2019-07" db="EMBL/GenBank/DDBJ databases">
        <title>De Novo Assembly of kiwifruit Actinidia rufa.</title>
        <authorList>
            <person name="Sugita-Konishi S."/>
            <person name="Sato K."/>
            <person name="Mori E."/>
            <person name="Abe Y."/>
            <person name="Kisaki G."/>
            <person name="Hamano K."/>
            <person name="Suezawa K."/>
            <person name="Otani M."/>
            <person name="Fukuda T."/>
            <person name="Manabe T."/>
            <person name="Gomi K."/>
            <person name="Tabuchi M."/>
            <person name="Akimitsu K."/>
            <person name="Kataoka I."/>
        </authorList>
    </citation>
    <scope>NUCLEOTIDE SEQUENCE [LARGE SCALE GENOMIC DNA]</scope>
    <source>
        <strain evidence="3">cv. Fuchu</strain>
    </source>
</reference>
<comment type="caution">
    <text evidence="2">The sequence shown here is derived from an EMBL/GenBank/DDBJ whole genome shotgun (WGS) entry which is preliminary data.</text>
</comment>
<evidence type="ECO:0000259" key="1">
    <source>
        <dbReference type="Pfam" id="PF08458"/>
    </source>
</evidence>
<evidence type="ECO:0000313" key="3">
    <source>
        <dbReference type="Proteomes" id="UP000585474"/>
    </source>
</evidence>